<evidence type="ECO:0000313" key="9">
    <source>
        <dbReference type="Proteomes" id="UP001139516"/>
    </source>
</evidence>
<feature type="transmembrane region" description="Helical" evidence="7">
    <location>
        <begin position="41"/>
        <end position="59"/>
    </location>
</feature>
<evidence type="ECO:0000256" key="6">
    <source>
        <dbReference type="ARBA" id="ARBA00023136"/>
    </source>
</evidence>
<feature type="transmembrane region" description="Helical" evidence="7">
    <location>
        <begin position="179"/>
        <end position="199"/>
    </location>
</feature>
<keyword evidence="6 7" id="KW-0472">Membrane</keyword>
<feature type="transmembrane region" description="Helical" evidence="7">
    <location>
        <begin position="114"/>
        <end position="137"/>
    </location>
</feature>
<evidence type="ECO:0000256" key="3">
    <source>
        <dbReference type="ARBA" id="ARBA00022475"/>
    </source>
</evidence>
<protein>
    <recommendedName>
        <fullName evidence="7">UPF0056 membrane protein</fullName>
    </recommendedName>
</protein>
<keyword evidence="3" id="KW-1003">Cell membrane</keyword>
<dbReference type="Proteomes" id="UP001139516">
    <property type="component" value="Unassembled WGS sequence"/>
</dbReference>
<dbReference type="GO" id="GO:0005886">
    <property type="term" value="C:plasma membrane"/>
    <property type="evidence" value="ECO:0007669"/>
    <property type="project" value="UniProtKB-SubCell"/>
</dbReference>
<comment type="subcellular location">
    <subcellularLocation>
        <location evidence="1 7">Cell membrane</location>
        <topology evidence="1 7">Multi-pass membrane protein</topology>
    </subcellularLocation>
</comment>
<feature type="transmembrane region" description="Helical" evidence="7">
    <location>
        <begin position="143"/>
        <end position="167"/>
    </location>
</feature>
<gene>
    <name evidence="8" type="ORF">M0638_19435</name>
</gene>
<reference evidence="8" key="1">
    <citation type="submission" date="2022-04" db="EMBL/GenBank/DDBJ databases">
        <title>Roseomonas acroporae sp. nov., isolated from coral Acropora digitifera.</title>
        <authorList>
            <person name="Sun H."/>
        </authorList>
    </citation>
    <scope>NUCLEOTIDE SEQUENCE</scope>
    <source>
        <strain evidence="8">NAR14</strain>
    </source>
</reference>
<dbReference type="NCBIfam" id="TIGR00427">
    <property type="entry name" value="NAAT family transporter"/>
    <property type="match status" value="1"/>
</dbReference>
<keyword evidence="9" id="KW-1185">Reference proteome</keyword>
<dbReference type="InterPro" id="IPR002771">
    <property type="entry name" value="Multi_antbiot-R_MarC"/>
</dbReference>
<feature type="transmembrane region" description="Helical" evidence="7">
    <location>
        <begin position="6"/>
        <end position="29"/>
    </location>
</feature>
<evidence type="ECO:0000256" key="5">
    <source>
        <dbReference type="ARBA" id="ARBA00022989"/>
    </source>
</evidence>
<dbReference type="RefSeq" id="WP_248668668.1">
    <property type="nucleotide sequence ID" value="NZ_JALPRX010000089.1"/>
</dbReference>
<keyword evidence="4 7" id="KW-0812">Transmembrane</keyword>
<dbReference type="AlphaFoldDB" id="A0A9X2BVD3"/>
<proteinExistence type="inferred from homology"/>
<evidence type="ECO:0000313" key="8">
    <source>
        <dbReference type="EMBL" id="MCK8786553.1"/>
    </source>
</evidence>
<evidence type="ECO:0000256" key="7">
    <source>
        <dbReference type="RuleBase" id="RU362048"/>
    </source>
</evidence>
<dbReference type="PANTHER" id="PTHR33508">
    <property type="entry name" value="UPF0056 MEMBRANE PROTEIN YHCE"/>
    <property type="match status" value="1"/>
</dbReference>
<evidence type="ECO:0000256" key="4">
    <source>
        <dbReference type="ARBA" id="ARBA00022692"/>
    </source>
</evidence>
<organism evidence="8 9">
    <name type="scientific">Roseomonas acroporae</name>
    <dbReference type="NCBI Taxonomy" id="2937791"/>
    <lineage>
        <taxon>Bacteria</taxon>
        <taxon>Pseudomonadati</taxon>
        <taxon>Pseudomonadota</taxon>
        <taxon>Alphaproteobacteria</taxon>
        <taxon>Acetobacterales</taxon>
        <taxon>Roseomonadaceae</taxon>
        <taxon>Roseomonas</taxon>
    </lineage>
</organism>
<sequence length="209" mass="21681">MLTDTAISALVMLFVTVAPFEVASMFFVLAVNASPEQRRQLALRACVIGFLVLLAFALGGNRLLGALQIGLPAFRAAGGILLLGLARDLLFAKPSGLSSITPGEEEEAAGQPDIAVFPLAIPLIAGPGSMTAIVLLTGQADNAGQMVVVLLALLAIMALTCGAMLAAERLFRLMGRTGINVIARVSGILLAALAMQFLFDGLRQSGLLH</sequence>
<keyword evidence="5 7" id="KW-1133">Transmembrane helix</keyword>
<evidence type="ECO:0000256" key="2">
    <source>
        <dbReference type="ARBA" id="ARBA00009784"/>
    </source>
</evidence>
<evidence type="ECO:0000256" key="1">
    <source>
        <dbReference type="ARBA" id="ARBA00004651"/>
    </source>
</evidence>
<feature type="transmembrane region" description="Helical" evidence="7">
    <location>
        <begin position="65"/>
        <end position="86"/>
    </location>
</feature>
<comment type="similarity">
    <text evidence="2 7">Belongs to the UPF0056 (MarC) family.</text>
</comment>
<dbReference type="EMBL" id="JALPRX010000089">
    <property type="protein sequence ID" value="MCK8786553.1"/>
    <property type="molecule type" value="Genomic_DNA"/>
</dbReference>
<dbReference type="PANTHER" id="PTHR33508:SF1">
    <property type="entry name" value="UPF0056 MEMBRANE PROTEIN YHCE"/>
    <property type="match status" value="1"/>
</dbReference>
<accession>A0A9X2BVD3</accession>
<name>A0A9X2BVD3_9PROT</name>
<dbReference type="Pfam" id="PF01914">
    <property type="entry name" value="MarC"/>
    <property type="match status" value="1"/>
</dbReference>
<comment type="caution">
    <text evidence="8">The sequence shown here is derived from an EMBL/GenBank/DDBJ whole genome shotgun (WGS) entry which is preliminary data.</text>
</comment>